<dbReference type="Gene3D" id="3.30.1490.20">
    <property type="entry name" value="ATP-grasp fold, A domain"/>
    <property type="match status" value="1"/>
</dbReference>
<evidence type="ECO:0000313" key="18">
    <source>
        <dbReference type="EMBL" id="NHN85191.1"/>
    </source>
</evidence>
<dbReference type="Pfam" id="PF01820">
    <property type="entry name" value="Dala_Dala_lig_N"/>
    <property type="match status" value="1"/>
</dbReference>
<accession>A0ABX0JRN5</accession>
<dbReference type="Proteomes" id="UP000635278">
    <property type="component" value="Unassembled WGS sequence"/>
</dbReference>
<dbReference type="NCBIfam" id="TIGR01205">
    <property type="entry name" value="D_ala_D_alaTIGR"/>
    <property type="match status" value="1"/>
</dbReference>
<proteinExistence type="inferred from homology"/>
<comment type="cofactor">
    <cofactor evidence="2">
        <name>Mg(2+)</name>
        <dbReference type="ChEBI" id="CHEBI:18420"/>
    </cofactor>
</comment>
<dbReference type="PROSITE" id="PS00843">
    <property type="entry name" value="DALA_DALA_LIGASE_1"/>
    <property type="match status" value="1"/>
</dbReference>
<dbReference type="SUPFAM" id="SSF56059">
    <property type="entry name" value="Glutathione synthetase ATP-binding domain-like"/>
    <property type="match status" value="1"/>
</dbReference>
<dbReference type="Pfam" id="PF07478">
    <property type="entry name" value="Dala_Dala_lig_C"/>
    <property type="match status" value="1"/>
</dbReference>
<dbReference type="Gene3D" id="3.40.50.20">
    <property type="match status" value="1"/>
</dbReference>
<evidence type="ECO:0000256" key="6">
    <source>
        <dbReference type="ARBA" id="ARBA00012216"/>
    </source>
</evidence>
<evidence type="ECO:0000256" key="7">
    <source>
        <dbReference type="ARBA" id="ARBA00022490"/>
    </source>
</evidence>
<dbReference type="HAMAP" id="MF_00047">
    <property type="entry name" value="Dala_Dala_lig"/>
    <property type="match status" value="1"/>
</dbReference>
<dbReference type="EMBL" id="WOTB01000013">
    <property type="protein sequence ID" value="NHN85191.1"/>
    <property type="molecule type" value="Genomic_DNA"/>
</dbReference>
<evidence type="ECO:0000256" key="2">
    <source>
        <dbReference type="ARBA" id="ARBA00001946"/>
    </source>
</evidence>
<evidence type="ECO:0000259" key="17">
    <source>
        <dbReference type="PROSITE" id="PS50975"/>
    </source>
</evidence>
<comment type="subcellular location">
    <subcellularLocation>
        <location evidence="4 15">Cytoplasm</location>
    </subcellularLocation>
</comment>
<dbReference type="PIRSF" id="PIRSF039102">
    <property type="entry name" value="Ddl/VanB"/>
    <property type="match status" value="1"/>
</dbReference>
<comment type="pathway">
    <text evidence="15">Cell wall biogenesis; peptidoglycan biosynthesis.</text>
</comment>
<dbReference type="InterPro" id="IPR016185">
    <property type="entry name" value="PreATP-grasp_dom_sf"/>
</dbReference>
<evidence type="ECO:0000256" key="14">
    <source>
        <dbReference type="ARBA" id="ARBA00047614"/>
    </source>
</evidence>
<dbReference type="InterPro" id="IPR011095">
    <property type="entry name" value="Dala_Dala_lig_C"/>
</dbReference>
<feature type="domain" description="ATP-grasp" evidence="17">
    <location>
        <begin position="106"/>
        <end position="314"/>
    </location>
</feature>
<comment type="similarity">
    <text evidence="5 15">Belongs to the D-alanine--D-alanine ligase family.</text>
</comment>
<evidence type="ECO:0000256" key="15">
    <source>
        <dbReference type="HAMAP-Rule" id="MF_00047"/>
    </source>
</evidence>
<protein>
    <recommendedName>
        <fullName evidence="6 15">D-alanine--D-alanine ligase</fullName>
        <ecNumber evidence="6 15">6.3.2.4</ecNumber>
    </recommendedName>
    <alternativeName>
        <fullName evidence="15">D-Ala-D-Ala ligase</fullName>
    </alternativeName>
    <alternativeName>
        <fullName evidence="15">D-alanylalanine synthetase</fullName>
    </alternativeName>
</protein>
<evidence type="ECO:0000256" key="16">
    <source>
        <dbReference type="PROSITE-ProRule" id="PRU00409"/>
    </source>
</evidence>
<comment type="cofactor">
    <cofactor evidence="1">
        <name>Mn(2+)</name>
        <dbReference type="ChEBI" id="CHEBI:29035"/>
    </cofactor>
</comment>
<dbReference type="EC" id="6.3.2.4" evidence="6 15"/>
<keyword evidence="19" id="KW-1185">Reference proteome</keyword>
<reference evidence="18 19" key="1">
    <citation type="journal article" date="2020" name="Int. J. Syst. Evol. Microbiol.">
        <title>Novel acetic acid bacteria from cider fermentations: Acetobacter conturbans sp. nov. and Acetobacter fallax sp. nov.</title>
        <authorList>
            <person name="Sombolestani A.S."/>
            <person name="Cleenwerck I."/>
            <person name="Cnockaert M."/>
            <person name="Borremans W."/>
            <person name="Wieme A.D."/>
            <person name="De Vuyst L."/>
            <person name="Vandamme P."/>
        </authorList>
    </citation>
    <scope>NUCLEOTIDE SEQUENCE [LARGE SCALE GENOMIC DNA]</scope>
    <source>
        <strain evidence="18 19">LMG 30640</strain>
    </source>
</reference>
<evidence type="ECO:0000256" key="11">
    <source>
        <dbReference type="ARBA" id="ARBA00022960"/>
    </source>
</evidence>
<evidence type="ECO:0000256" key="3">
    <source>
        <dbReference type="ARBA" id="ARBA00003921"/>
    </source>
</evidence>
<dbReference type="InterPro" id="IPR013815">
    <property type="entry name" value="ATP_grasp_subdomain_1"/>
</dbReference>
<dbReference type="NCBIfam" id="NF002378">
    <property type="entry name" value="PRK01372.1"/>
    <property type="match status" value="1"/>
</dbReference>
<evidence type="ECO:0000256" key="12">
    <source>
        <dbReference type="ARBA" id="ARBA00022984"/>
    </source>
</evidence>
<dbReference type="InterPro" id="IPR005905">
    <property type="entry name" value="D_ala_D_ala"/>
</dbReference>
<keyword evidence="12 15" id="KW-0573">Peptidoglycan synthesis</keyword>
<comment type="catalytic activity">
    <reaction evidence="14 15">
        <text>2 D-alanine + ATP = D-alanyl-D-alanine + ADP + phosphate + H(+)</text>
        <dbReference type="Rhea" id="RHEA:11224"/>
        <dbReference type="ChEBI" id="CHEBI:15378"/>
        <dbReference type="ChEBI" id="CHEBI:30616"/>
        <dbReference type="ChEBI" id="CHEBI:43474"/>
        <dbReference type="ChEBI" id="CHEBI:57416"/>
        <dbReference type="ChEBI" id="CHEBI:57822"/>
        <dbReference type="ChEBI" id="CHEBI:456216"/>
        <dbReference type="EC" id="6.3.2.4"/>
    </reaction>
</comment>
<evidence type="ECO:0000256" key="5">
    <source>
        <dbReference type="ARBA" id="ARBA00010871"/>
    </source>
</evidence>
<keyword evidence="11 15" id="KW-0133">Cell shape</keyword>
<dbReference type="PANTHER" id="PTHR23132:SF23">
    <property type="entry name" value="D-ALANINE--D-ALANINE LIGASE B"/>
    <property type="match status" value="1"/>
</dbReference>
<gene>
    <name evidence="15" type="primary">ddl</name>
    <name evidence="18" type="ORF">GOB93_11130</name>
</gene>
<organism evidence="18 19">
    <name type="scientific">Acetobacter musti</name>
    <dbReference type="NCBI Taxonomy" id="864732"/>
    <lineage>
        <taxon>Bacteria</taxon>
        <taxon>Pseudomonadati</taxon>
        <taxon>Pseudomonadota</taxon>
        <taxon>Alphaproteobacteria</taxon>
        <taxon>Acetobacterales</taxon>
        <taxon>Acetobacteraceae</taxon>
        <taxon>Acetobacter</taxon>
    </lineage>
</organism>
<dbReference type="RefSeq" id="WP_173583574.1">
    <property type="nucleotide sequence ID" value="NZ_WOTB01000013.1"/>
</dbReference>
<evidence type="ECO:0000313" key="19">
    <source>
        <dbReference type="Proteomes" id="UP000635278"/>
    </source>
</evidence>
<keyword evidence="10 16" id="KW-0067">ATP-binding</keyword>
<comment type="caution">
    <text evidence="18">The sequence shown here is derived from an EMBL/GenBank/DDBJ whole genome shotgun (WGS) entry which is preliminary data.</text>
</comment>
<evidence type="ECO:0000256" key="4">
    <source>
        <dbReference type="ARBA" id="ARBA00004496"/>
    </source>
</evidence>
<dbReference type="PROSITE" id="PS50975">
    <property type="entry name" value="ATP_GRASP"/>
    <property type="match status" value="1"/>
</dbReference>
<evidence type="ECO:0000256" key="13">
    <source>
        <dbReference type="ARBA" id="ARBA00023316"/>
    </source>
</evidence>
<evidence type="ECO:0000256" key="1">
    <source>
        <dbReference type="ARBA" id="ARBA00001936"/>
    </source>
</evidence>
<keyword evidence="13 15" id="KW-0961">Cell wall biogenesis/degradation</keyword>
<dbReference type="GO" id="GO:0008716">
    <property type="term" value="F:D-alanine-D-alanine ligase activity"/>
    <property type="evidence" value="ECO:0007669"/>
    <property type="project" value="UniProtKB-EC"/>
</dbReference>
<evidence type="ECO:0000256" key="8">
    <source>
        <dbReference type="ARBA" id="ARBA00022598"/>
    </source>
</evidence>
<dbReference type="PANTHER" id="PTHR23132">
    <property type="entry name" value="D-ALANINE--D-ALANINE LIGASE"/>
    <property type="match status" value="1"/>
</dbReference>
<name>A0ABX0JRN5_9PROT</name>
<comment type="function">
    <text evidence="3 15">Cell wall formation.</text>
</comment>
<dbReference type="Gene3D" id="3.30.470.20">
    <property type="entry name" value="ATP-grasp fold, B domain"/>
    <property type="match status" value="1"/>
</dbReference>
<keyword evidence="7 15" id="KW-0963">Cytoplasm</keyword>
<dbReference type="SUPFAM" id="SSF52440">
    <property type="entry name" value="PreATP-grasp domain"/>
    <property type="match status" value="1"/>
</dbReference>
<dbReference type="InterPro" id="IPR011761">
    <property type="entry name" value="ATP-grasp"/>
</dbReference>
<keyword evidence="8 15" id="KW-0436">Ligase</keyword>
<dbReference type="InterPro" id="IPR000291">
    <property type="entry name" value="D-Ala_lig_Van_CS"/>
</dbReference>
<evidence type="ECO:0000256" key="10">
    <source>
        <dbReference type="ARBA" id="ARBA00022840"/>
    </source>
</evidence>
<evidence type="ECO:0000256" key="9">
    <source>
        <dbReference type="ARBA" id="ARBA00022741"/>
    </source>
</evidence>
<dbReference type="InterPro" id="IPR011127">
    <property type="entry name" value="Dala_Dala_lig_N"/>
</dbReference>
<sequence length="325" mass="33964">MSISRRVTVLMGGASAEREVSLSSGAGVVEALRAAGHEAQGLDVTRDLSALVAGLAEQKPEVVFNALHGRFGEDGAVQGVLEWLGLPYTHSGIRASATAMDKAASRAVFLAAGLPVAEGRTIAIGELAAGNPLPVPYVVKPLDEGSSVGVSIVRDGSNQRGRIVETWRFGPAALVEEFIPGREITVGVLDGDAAGPHALTVTDITPDAASGHDFYDYDAKYGDGGSRHALPAAIHPEAFERACEIAVAAHAALGCSGASRSDFRYDDTMCGDGPGRLVLLEVNTQPGMTPTSLLPEQAAYCGVSYEELCDWLVRDALNRAETARR</sequence>
<keyword evidence="9 16" id="KW-0547">Nucleotide-binding</keyword>